<dbReference type="EMBL" id="CP042344">
    <property type="protein sequence ID" value="QEA13574.1"/>
    <property type="molecule type" value="Genomic_DNA"/>
</dbReference>
<reference evidence="2 3" key="1">
    <citation type="submission" date="2019-07" db="EMBL/GenBank/DDBJ databases">
        <title>Complete genome sequence of Comamonas sp. NLF 7-7 isolated from livestock.</title>
        <authorList>
            <person name="Kim D.H."/>
            <person name="Kim J.G."/>
        </authorList>
    </citation>
    <scope>NUCLEOTIDE SEQUENCE [LARGE SCALE GENOMIC DNA]</scope>
    <source>
        <strain evidence="2 3">NLF 7-7</strain>
    </source>
</reference>
<accession>A0A5B8RXV7</accession>
<evidence type="ECO:0000313" key="2">
    <source>
        <dbReference type="EMBL" id="QEA13574.1"/>
    </source>
</evidence>
<gene>
    <name evidence="2" type="ORF">FOZ74_11320</name>
</gene>
<feature type="compositionally biased region" description="Low complexity" evidence="1">
    <location>
        <begin position="155"/>
        <end position="169"/>
    </location>
</feature>
<feature type="region of interest" description="Disordered" evidence="1">
    <location>
        <begin position="148"/>
        <end position="169"/>
    </location>
</feature>
<dbReference type="AlphaFoldDB" id="A0A5B8RXV7"/>
<dbReference type="Proteomes" id="UP000321199">
    <property type="component" value="Chromosome"/>
</dbReference>
<dbReference type="SUPFAM" id="SSF88723">
    <property type="entry name" value="PIN domain-like"/>
    <property type="match status" value="1"/>
</dbReference>
<sequence length="169" mass="18244">MILADAGFFYALADADDAWHARAVRALPTQEEGWITTWPVLTEATHLIQHWIGVDAAHALLGDVAAGGIAVWQWEAAQTERLAHLMQRYAKLPMDLADGSLVLLAEHLGHGRILTTDERDFGAYRFKSHAPFQNLLAGGGAWLKHWQTASPPPAARGSASSATGWATGA</sequence>
<evidence type="ECO:0000256" key="1">
    <source>
        <dbReference type="SAM" id="MobiDB-lite"/>
    </source>
</evidence>
<dbReference type="RefSeq" id="WP_146913164.1">
    <property type="nucleotide sequence ID" value="NZ_CP042344.1"/>
</dbReference>
<organism evidence="2 3">
    <name type="scientific">Comamonas flocculans</name>
    <dbReference type="NCBI Taxonomy" id="2597701"/>
    <lineage>
        <taxon>Bacteria</taxon>
        <taxon>Pseudomonadati</taxon>
        <taxon>Pseudomonadota</taxon>
        <taxon>Betaproteobacteria</taxon>
        <taxon>Burkholderiales</taxon>
        <taxon>Comamonadaceae</taxon>
        <taxon>Comamonas</taxon>
    </lineage>
</organism>
<keyword evidence="3" id="KW-1185">Reference proteome</keyword>
<dbReference type="OrthoDB" id="196926at2"/>
<name>A0A5B8RXV7_9BURK</name>
<dbReference type="InterPro" id="IPR029060">
    <property type="entry name" value="PIN-like_dom_sf"/>
</dbReference>
<protein>
    <submittedName>
        <fullName evidence="2">PIN domain-containing protein</fullName>
    </submittedName>
</protein>
<proteinExistence type="predicted"/>
<dbReference type="Gene3D" id="3.40.50.1010">
    <property type="entry name" value="5'-nuclease"/>
    <property type="match status" value="1"/>
</dbReference>
<dbReference type="KEGG" id="cof:FOZ74_11320"/>
<evidence type="ECO:0000313" key="3">
    <source>
        <dbReference type="Proteomes" id="UP000321199"/>
    </source>
</evidence>